<dbReference type="Gene3D" id="2.20.100.10">
    <property type="entry name" value="Thrombospondin type-1 (TSP1) repeat"/>
    <property type="match status" value="1"/>
</dbReference>
<dbReference type="GO" id="GO:0005576">
    <property type="term" value="C:extracellular region"/>
    <property type="evidence" value="ECO:0007669"/>
    <property type="project" value="UniProtKB-SubCell"/>
</dbReference>
<comment type="subcellular location">
    <subcellularLocation>
        <location evidence="1">Secreted</location>
    </subcellularLocation>
</comment>
<dbReference type="PANTHER" id="PTHR13723">
    <property type="entry name" value="ADAMTS A DISINTEGRIN AND METALLOPROTEASE WITH THROMBOSPONDIN MOTIFS PROTEASE"/>
    <property type="match status" value="1"/>
</dbReference>
<evidence type="ECO:0000313" key="7">
    <source>
        <dbReference type="EMBL" id="KAK4298073.1"/>
    </source>
</evidence>
<dbReference type="EMBL" id="JAWZYT010003508">
    <property type="protein sequence ID" value="KAK4298073.1"/>
    <property type="molecule type" value="Genomic_DNA"/>
</dbReference>
<dbReference type="InterPro" id="IPR045371">
    <property type="entry name" value="ADAMTS_CR_3"/>
</dbReference>
<dbReference type="GO" id="GO:0030198">
    <property type="term" value="P:extracellular matrix organization"/>
    <property type="evidence" value="ECO:0007669"/>
    <property type="project" value="InterPro"/>
</dbReference>
<evidence type="ECO:0000256" key="4">
    <source>
        <dbReference type="PIRSR" id="PIRSR613273-3"/>
    </source>
</evidence>
<dbReference type="InterPro" id="IPR050439">
    <property type="entry name" value="ADAMTS_ADAMTS-like"/>
</dbReference>
<proteinExistence type="predicted"/>
<reference evidence="7" key="1">
    <citation type="submission" date="2023-11" db="EMBL/GenBank/DDBJ databases">
        <title>Genome assemblies of two species of porcelain crab, Petrolisthes cinctipes and Petrolisthes manimaculis (Anomura: Porcellanidae).</title>
        <authorList>
            <person name="Angst P."/>
        </authorList>
    </citation>
    <scope>NUCLEOTIDE SEQUENCE</scope>
    <source>
        <strain evidence="7">PB745_02</strain>
        <tissue evidence="7">Gill</tissue>
    </source>
</reference>
<keyword evidence="8" id="KW-1185">Reference proteome</keyword>
<keyword evidence="2" id="KW-0964">Secreted</keyword>
<evidence type="ECO:0000256" key="5">
    <source>
        <dbReference type="SAM" id="MobiDB-lite"/>
    </source>
</evidence>
<comment type="caution">
    <text evidence="7">The sequence shown here is derived from an EMBL/GenBank/DDBJ whole genome shotgun (WGS) entry which is preliminary data.</text>
</comment>
<feature type="region of interest" description="Disordered" evidence="5">
    <location>
        <begin position="181"/>
        <end position="251"/>
    </location>
</feature>
<dbReference type="InterPro" id="IPR013273">
    <property type="entry name" value="ADAMTS/ADAMTS-like"/>
</dbReference>
<evidence type="ECO:0000256" key="2">
    <source>
        <dbReference type="ARBA" id="ARBA00022525"/>
    </source>
</evidence>
<feature type="domain" description="ADAMTS/ADAMTS-like cysteine-rich" evidence="6">
    <location>
        <begin position="93"/>
        <end position="170"/>
    </location>
</feature>
<evidence type="ECO:0000259" key="6">
    <source>
        <dbReference type="Pfam" id="PF19236"/>
    </source>
</evidence>
<dbReference type="SMART" id="SM00209">
    <property type="entry name" value="TSP1"/>
    <property type="match status" value="1"/>
</dbReference>
<dbReference type="Pfam" id="PF19236">
    <property type="entry name" value="ADAMTS_CR_3"/>
    <property type="match status" value="1"/>
</dbReference>
<dbReference type="GO" id="GO:0006508">
    <property type="term" value="P:proteolysis"/>
    <property type="evidence" value="ECO:0007669"/>
    <property type="project" value="TreeGrafter"/>
</dbReference>
<dbReference type="GO" id="GO:0004222">
    <property type="term" value="F:metalloendopeptidase activity"/>
    <property type="evidence" value="ECO:0007669"/>
    <property type="project" value="TreeGrafter"/>
</dbReference>
<organism evidence="7 8">
    <name type="scientific">Petrolisthes manimaculis</name>
    <dbReference type="NCBI Taxonomy" id="1843537"/>
    <lineage>
        <taxon>Eukaryota</taxon>
        <taxon>Metazoa</taxon>
        <taxon>Ecdysozoa</taxon>
        <taxon>Arthropoda</taxon>
        <taxon>Crustacea</taxon>
        <taxon>Multicrustacea</taxon>
        <taxon>Malacostraca</taxon>
        <taxon>Eumalacostraca</taxon>
        <taxon>Eucarida</taxon>
        <taxon>Decapoda</taxon>
        <taxon>Pleocyemata</taxon>
        <taxon>Anomura</taxon>
        <taxon>Galatheoidea</taxon>
        <taxon>Porcellanidae</taxon>
        <taxon>Petrolisthes</taxon>
    </lineage>
</organism>
<gene>
    <name evidence="7" type="ORF">Pmani_029560</name>
</gene>
<feature type="compositionally biased region" description="Low complexity" evidence="5">
    <location>
        <begin position="215"/>
        <end position="236"/>
    </location>
</feature>
<dbReference type="InterPro" id="IPR036383">
    <property type="entry name" value="TSP1_rpt_sf"/>
</dbReference>
<dbReference type="PANTHER" id="PTHR13723:SF317">
    <property type="entry name" value="ADAMTS_ADAMTS-LIKE SPACER 1 DOMAIN-CONTAINING PROTEIN"/>
    <property type="match status" value="1"/>
</dbReference>
<feature type="disulfide bond" evidence="4">
    <location>
        <begin position="12"/>
        <end position="57"/>
    </location>
</feature>
<accession>A0AAE1NYH2</accession>
<dbReference type="PROSITE" id="PS50092">
    <property type="entry name" value="TSP1"/>
    <property type="match status" value="1"/>
</dbReference>
<keyword evidence="3 4" id="KW-1015">Disulfide bond</keyword>
<dbReference type="GO" id="GO:0031012">
    <property type="term" value="C:extracellular matrix"/>
    <property type="evidence" value="ECO:0007669"/>
    <property type="project" value="TreeGrafter"/>
</dbReference>
<dbReference type="InterPro" id="IPR000884">
    <property type="entry name" value="TSP1_rpt"/>
</dbReference>
<protein>
    <recommendedName>
        <fullName evidence="6">ADAMTS/ADAMTS-like cysteine-rich domain-containing protein</fullName>
    </recommendedName>
</protein>
<evidence type="ECO:0000313" key="8">
    <source>
        <dbReference type="Proteomes" id="UP001292094"/>
    </source>
</evidence>
<dbReference type="Pfam" id="PF00090">
    <property type="entry name" value="TSP_1"/>
    <property type="match status" value="1"/>
</dbReference>
<dbReference type="SUPFAM" id="SSF82895">
    <property type="entry name" value="TSP-1 type 1 repeat"/>
    <property type="match status" value="1"/>
</dbReference>
<evidence type="ECO:0000256" key="3">
    <source>
        <dbReference type="ARBA" id="ARBA00023157"/>
    </source>
</evidence>
<dbReference type="Proteomes" id="UP001292094">
    <property type="component" value="Unassembled WGS sequence"/>
</dbReference>
<dbReference type="AlphaFoldDB" id="A0AAE1NYH2"/>
<feature type="disulfide bond" evidence="4">
    <location>
        <begin position="27"/>
        <end position="47"/>
    </location>
</feature>
<sequence>MEWSSWGSWARCSRSCGGGVKSRSRTCVTSYPRVMPGSGVRTSHDQCRGESVEYHVCGASPCPPSQVSALSFRAAQCRHYNNKRVFGRVVNNWVPYTQGGINPCALVCEGEGQGLVYTFGKVTDGTHCSSGGRDGLCVNGRCMPLSCDGRLGGRAREDMCRICGGNNDTCTHHVGIFHTDLPAADQPPTHPTTPPTTTTTPPDYHTNIYPDATPTNTSTTTTTTTTTTTAATSTTNVVNNSGDSNPQQATPSPIVTVALNSNGPHVLMTNFPSHPQSPKPRSLGYYEVTNIPRGATNVRVKDASANFLVSSIEESIKLFPSATLLLFQCCFLASPTTYP</sequence>
<feature type="compositionally biased region" description="Polar residues" evidence="5">
    <location>
        <begin position="237"/>
        <end position="251"/>
    </location>
</feature>
<evidence type="ECO:0000256" key="1">
    <source>
        <dbReference type="ARBA" id="ARBA00004613"/>
    </source>
</evidence>
<name>A0AAE1NYH2_9EUCA</name>
<feature type="disulfide bond" evidence="4">
    <location>
        <begin position="16"/>
        <end position="62"/>
    </location>
</feature>
<dbReference type="PRINTS" id="PR01857">
    <property type="entry name" value="ADAMTSFAMILY"/>
</dbReference>